<name>A0A6J7BMY3_9ZZZZ</name>
<protein>
    <submittedName>
        <fullName evidence="1">Unannotated protein</fullName>
    </submittedName>
</protein>
<sequence>MICCVCASGKQQRGERALCGTKSHLSIEVSPDRVELNEPFEERGLCCDTSRCPLIKMVMGIHKTWSKQAAGTIDAVEGCVIGWNFTGTDADDAFSINGYPTAVDLSVL</sequence>
<dbReference type="EMBL" id="CAFBAA010000066">
    <property type="protein sequence ID" value="CAB4845498.1"/>
    <property type="molecule type" value="Genomic_DNA"/>
</dbReference>
<dbReference type="AlphaFoldDB" id="A0A6J7BMY3"/>
<gene>
    <name evidence="1" type="ORF">UFOPK3266_01641</name>
</gene>
<accession>A0A6J7BMY3</accession>
<proteinExistence type="predicted"/>
<evidence type="ECO:0000313" key="1">
    <source>
        <dbReference type="EMBL" id="CAB4845498.1"/>
    </source>
</evidence>
<reference evidence="1" key="1">
    <citation type="submission" date="2020-05" db="EMBL/GenBank/DDBJ databases">
        <authorList>
            <person name="Chiriac C."/>
            <person name="Salcher M."/>
            <person name="Ghai R."/>
            <person name="Kavagutti S V."/>
        </authorList>
    </citation>
    <scope>NUCLEOTIDE SEQUENCE</scope>
</reference>
<organism evidence="1">
    <name type="scientific">freshwater metagenome</name>
    <dbReference type="NCBI Taxonomy" id="449393"/>
    <lineage>
        <taxon>unclassified sequences</taxon>
        <taxon>metagenomes</taxon>
        <taxon>ecological metagenomes</taxon>
    </lineage>
</organism>